<dbReference type="AlphaFoldDB" id="A0A3P3XS47"/>
<feature type="chain" id="PRO_5018121385" evidence="1">
    <location>
        <begin position="27"/>
        <end position="328"/>
    </location>
</feature>
<dbReference type="EMBL" id="FWDO01000005">
    <property type="protein sequence ID" value="SLM19070.1"/>
    <property type="molecule type" value="Genomic_DNA"/>
</dbReference>
<dbReference type="InterPro" id="IPR028082">
    <property type="entry name" value="Peripla_BP_I"/>
</dbReference>
<gene>
    <name evidence="2" type="ORF">SPIRO4BDMA_50585</name>
</gene>
<dbReference type="InterPro" id="IPR007487">
    <property type="entry name" value="ABC_transpt-TYRBP-like"/>
</dbReference>
<accession>A0A3P3XS47</accession>
<evidence type="ECO:0000256" key="1">
    <source>
        <dbReference type="SAM" id="SignalP"/>
    </source>
</evidence>
<keyword evidence="1" id="KW-0732">Signal</keyword>
<name>A0A3P3XS47_9SPIR</name>
<dbReference type="PROSITE" id="PS51257">
    <property type="entry name" value="PROKAR_LIPOPROTEIN"/>
    <property type="match status" value="1"/>
</dbReference>
<dbReference type="CDD" id="cd06325">
    <property type="entry name" value="PBP1_ABC_unchar_transporter"/>
    <property type="match status" value="1"/>
</dbReference>
<organism evidence="2">
    <name type="scientific">uncultured spirochete</name>
    <dbReference type="NCBI Taxonomy" id="156406"/>
    <lineage>
        <taxon>Bacteria</taxon>
        <taxon>Pseudomonadati</taxon>
        <taxon>Spirochaetota</taxon>
        <taxon>Spirochaetia</taxon>
        <taxon>Spirochaetales</taxon>
        <taxon>environmental samples</taxon>
    </lineage>
</organism>
<dbReference type="PANTHER" id="PTHR35271">
    <property type="entry name" value="ABC TRANSPORTER, SUBSTRATE-BINDING LIPOPROTEIN-RELATED"/>
    <property type="match status" value="1"/>
</dbReference>
<reference evidence="2" key="1">
    <citation type="submission" date="2017-02" db="EMBL/GenBank/DDBJ databases">
        <authorList>
            <person name="Regsiter A."/>
            <person name="William W."/>
        </authorList>
    </citation>
    <scope>NUCLEOTIDE SEQUENCE</scope>
    <source>
        <strain evidence="2">BdmA 4</strain>
    </source>
</reference>
<evidence type="ECO:0000313" key="2">
    <source>
        <dbReference type="EMBL" id="SLM19070.1"/>
    </source>
</evidence>
<protein>
    <submittedName>
        <fullName evidence="2">ABC transporter substrate binding protein</fullName>
    </submittedName>
</protein>
<proteinExistence type="predicted"/>
<sequence>MRPTTKLFAAIGFAGMLLFSCASKNAKIVGVAKFVSHPALDAIEKGIVDELSSSKPDYKIDLQNANADMNTAAQIAQRFKQQKVALAVGIATPTAQALANQIKDRPVIYSAVTDPVSAGLVASMDKGGANVTGTSDMTPVREQLDLLRSLKPDIKRVGNIYSSGEANSVALAAIVRAYCEENGLEYVESTITNSSEAKQALLSIAGRIDGLYLGNDNTVFSALSGIAEVALEKKIPVVTADPSSAETIPVLAALGYDYYRMGVATGKIVVRVLNGEKTADIPAFLPKDSEDMTFVLNLDTAKNIGVTVDQSIIDRAKVIISDGQLTRK</sequence>
<dbReference type="Gene3D" id="3.40.50.2300">
    <property type="match status" value="2"/>
</dbReference>
<dbReference type="Pfam" id="PF04392">
    <property type="entry name" value="ABC_sub_bind"/>
    <property type="match status" value="1"/>
</dbReference>
<dbReference type="PANTHER" id="PTHR35271:SF1">
    <property type="entry name" value="ABC TRANSPORTER, SUBSTRATE-BINDING LIPOPROTEIN"/>
    <property type="match status" value="1"/>
</dbReference>
<feature type="signal peptide" evidence="1">
    <location>
        <begin position="1"/>
        <end position="26"/>
    </location>
</feature>
<dbReference type="SUPFAM" id="SSF53822">
    <property type="entry name" value="Periplasmic binding protein-like I"/>
    <property type="match status" value="1"/>
</dbReference>